<dbReference type="GO" id="GO:0016209">
    <property type="term" value="F:antioxidant activity"/>
    <property type="evidence" value="ECO:0007669"/>
    <property type="project" value="InterPro"/>
</dbReference>
<feature type="signal peptide" evidence="5">
    <location>
        <begin position="1"/>
        <end position="18"/>
    </location>
</feature>
<dbReference type="OrthoDB" id="743079at2"/>
<keyword evidence="4" id="KW-0676">Redox-active center</keyword>
<keyword evidence="8" id="KW-1185">Reference proteome</keyword>
<evidence type="ECO:0000259" key="6">
    <source>
        <dbReference type="PROSITE" id="PS51352"/>
    </source>
</evidence>
<keyword evidence="5" id="KW-0732">Signal</keyword>
<comment type="caution">
    <text evidence="7">The sequence shown here is derived from an EMBL/GenBank/DDBJ whole genome shotgun (WGS) entry which is preliminary data.</text>
</comment>
<keyword evidence="2" id="KW-0201">Cytochrome c-type biogenesis</keyword>
<evidence type="ECO:0000256" key="3">
    <source>
        <dbReference type="ARBA" id="ARBA00023157"/>
    </source>
</evidence>
<dbReference type="GO" id="GO:0016491">
    <property type="term" value="F:oxidoreductase activity"/>
    <property type="evidence" value="ECO:0007669"/>
    <property type="project" value="InterPro"/>
</dbReference>
<feature type="domain" description="Thioredoxin" evidence="6">
    <location>
        <begin position="294"/>
        <end position="434"/>
    </location>
</feature>
<dbReference type="InterPro" id="IPR000866">
    <property type="entry name" value="AhpC/TSA"/>
</dbReference>
<dbReference type="SUPFAM" id="SSF52833">
    <property type="entry name" value="Thioredoxin-like"/>
    <property type="match status" value="1"/>
</dbReference>
<dbReference type="InterPro" id="IPR013766">
    <property type="entry name" value="Thioredoxin_domain"/>
</dbReference>
<feature type="chain" id="PRO_5026995980" evidence="5">
    <location>
        <begin position="19"/>
        <end position="435"/>
    </location>
</feature>
<dbReference type="PROSITE" id="PS51352">
    <property type="entry name" value="THIOREDOXIN_2"/>
    <property type="match status" value="1"/>
</dbReference>
<dbReference type="PANTHER" id="PTHR42852">
    <property type="entry name" value="THIOL:DISULFIDE INTERCHANGE PROTEIN DSBE"/>
    <property type="match status" value="1"/>
</dbReference>
<dbReference type="CDD" id="cd02966">
    <property type="entry name" value="TlpA_like_family"/>
    <property type="match status" value="1"/>
</dbReference>
<comment type="subcellular location">
    <subcellularLocation>
        <location evidence="1">Cell envelope</location>
    </subcellularLocation>
</comment>
<accession>A0A6L3ZER7</accession>
<keyword evidence="3" id="KW-1015">Disulfide bond</keyword>
<organism evidence="7 8">
    <name type="scientific">Phaeocystidibacter marisrubri</name>
    <dbReference type="NCBI Taxonomy" id="1577780"/>
    <lineage>
        <taxon>Bacteria</taxon>
        <taxon>Pseudomonadati</taxon>
        <taxon>Bacteroidota</taxon>
        <taxon>Flavobacteriia</taxon>
        <taxon>Flavobacteriales</taxon>
        <taxon>Phaeocystidibacteraceae</taxon>
        <taxon>Phaeocystidibacter</taxon>
    </lineage>
</organism>
<dbReference type="EMBL" id="WBVQ01000002">
    <property type="protein sequence ID" value="KAB2816098.1"/>
    <property type="molecule type" value="Genomic_DNA"/>
</dbReference>
<dbReference type="Proteomes" id="UP000484164">
    <property type="component" value="Unassembled WGS sequence"/>
</dbReference>
<dbReference type="Gene3D" id="3.40.30.10">
    <property type="entry name" value="Glutaredoxin"/>
    <property type="match status" value="1"/>
</dbReference>
<name>A0A6L3ZER7_9FLAO</name>
<proteinExistence type="predicted"/>
<dbReference type="GO" id="GO:0017004">
    <property type="term" value="P:cytochrome complex assembly"/>
    <property type="evidence" value="ECO:0007669"/>
    <property type="project" value="UniProtKB-KW"/>
</dbReference>
<dbReference type="InterPro" id="IPR050553">
    <property type="entry name" value="Thioredoxin_ResA/DsbE_sf"/>
</dbReference>
<evidence type="ECO:0000256" key="4">
    <source>
        <dbReference type="ARBA" id="ARBA00023284"/>
    </source>
</evidence>
<evidence type="ECO:0000256" key="1">
    <source>
        <dbReference type="ARBA" id="ARBA00004196"/>
    </source>
</evidence>
<evidence type="ECO:0000313" key="7">
    <source>
        <dbReference type="EMBL" id="KAB2816098.1"/>
    </source>
</evidence>
<evidence type="ECO:0000256" key="5">
    <source>
        <dbReference type="SAM" id="SignalP"/>
    </source>
</evidence>
<dbReference type="PANTHER" id="PTHR42852:SF6">
    <property type="entry name" value="THIOL:DISULFIDE INTERCHANGE PROTEIN DSBE"/>
    <property type="match status" value="1"/>
</dbReference>
<gene>
    <name evidence="7" type="ORF">F8C82_10430</name>
</gene>
<dbReference type="InterPro" id="IPR036249">
    <property type="entry name" value="Thioredoxin-like_sf"/>
</dbReference>
<reference evidence="7 8" key="1">
    <citation type="submission" date="2019-10" db="EMBL/GenBank/DDBJ databases">
        <title>Genome sequence of Phaeocystidibacter marisrubri JCM30614 (type strain).</title>
        <authorList>
            <person name="Bowman J.P."/>
        </authorList>
    </citation>
    <scope>NUCLEOTIDE SEQUENCE [LARGE SCALE GENOMIC DNA]</scope>
    <source>
        <strain evidence="7 8">JCM 30614</strain>
    </source>
</reference>
<dbReference type="Pfam" id="PF00578">
    <property type="entry name" value="AhpC-TSA"/>
    <property type="match status" value="1"/>
</dbReference>
<evidence type="ECO:0000256" key="2">
    <source>
        <dbReference type="ARBA" id="ARBA00022748"/>
    </source>
</evidence>
<dbReference type="GO" id="GO:0030313">
    <property type="term" value="C:cell envelope"/>
    <property type="evidence" value="ECO:0007669"/>
    <property type="project" value="UniProtKB-SubCell"/>
</dbReference>
<sequence length="435" mass="49137">MKFYALFLLSISSVFALAQPDTVYHEIPVTFHKSKAPFSDGMGVALPQRQDTDFRYERAFKALPKGWTKEETFFAHQILDFNQHVYQKHVLGEFNDSLFEFMKQRHESLRFDDVVDKDVASMMYIAYRLDGSCIEFALDANANLDFSDDEIHKGCAPNRHLNPEAEREYVELDYRYEYVQEGQVYEDSLTVVLTVDSARIGPNTSLLGLLNATYGYGEFKFEDDTVYVRSNIAGNSLVSYASLFVAPNLGYQENAYVGDFVRVGGRILQFSKVLNHPARIQLRELVEGEKPVSAKVGFYLPSFGGVNVLTGDSVYTEDYKGKYLYIDIWGSWCAGCVIDLPNLVMSYAAMDKSTVDMIGVAYDVPQNLQNAIEKYGITWPNILNSDENNITELLNVNGYPTTILVNPEGVVIATGLRGENLNELIREAIEKDRAE</sequence>
<protein>
    <submittedName>
        <fullName evidence="7">TlpA family protein disulfide reductase</fullName>
    </submittedName>
</protein>
<dbReference type="RefSeq" id="WP_151693527.1">
    <property type="nucleotide sequence ID" value="NZ_BMGX01000001.1"/>
</dbReference>
<evidence type="ECO:0000313" key="8">
    <source>
        <dbReference type="Proteomes" id="UP000484164"/>
    </source>
</evidence>
<dbReference type="AlphaFoldDB" id="A0A6L3ZER7"/>